<dbReference type="CTD" id="494477"/>
<keyword evidence="2" id="KW-0812">Transmembrane</keyword>
<comment type="function">
    <text evidence="2">Cellular uptake of iron occurs via receptor-mediated endocytosis of ligand-occupied transferrin receptor into specialized endosomes. Endosomal acidification leads to iron release. The apotransferrin-receptor complex is then recycled to the cell surface with a return to neutral pH and the concomitant loss of affinity of apotransferrin for its receptor. Transferrin receptor is necessary for development of erythrocytes and the nervous system. Acts as a lipid sensor that regulates mitochondrial fusion by regulating activation of the JNK pathway.</text>
</comment>
<reference evidence="8 9" key="1">
    <citation type="submission" date="2025-04" db="UniProtKB">
        <authorList>
            <consortium name="RefSeq"/>
        </authorList>
    </citation>
    <scope>IDENTIFICATION</scope>
</reference>
<comment type="subcellular location">
    <subcellularLocation>
        <location evidence="2">Cell membrane</location>
        <topology evidence="2">Single-pass type II membrane protein</topology>
    </subcellularLocation>
    <subcellularLocation>
        <location evidence="2">Melanosome</location>
    </subcellularLocation>
</comment>
<dbReference type="FunFam" id="1.20.930.40:FF:000002">
    <property type="entry name" value="Transferrin receptor protein 1"/>
    <property type="match status" value="1"/>
</dbReference>
<dbReference type="Pfam" id="PF02225">
    <property type="entry name" value="PA"/>
    <property type="match status" value="1"/>
</dbReference>
<dbReference type="AlphaFoldDB" id="A0A6P8ETU1"/>
<dbReference type="Proteomes" id="UP000515152">
    <property type="component" value="Chromosome 22"/>
</dbReference>
<dbReference type="InterPro" id="IPR039373">
    <property type="entry name" value="Peptidase_M28B"/>
</dbReference>
<keyword evidence="2" id="KW-0472">Membrane</keyword>
<keyword evidence="2" id="KW-1133">Transmembrane helix</keyword>
<dbReference type="PANTHER" id="PTHR10404">
    <property type="entry name" value="N-ACETYLATED-ALPHA-LINKED ACIDIC DIPEPTIDASE"/>
    <property type="match status" value="1"/>
</dbReference>
<dbReference type="InterPro" id="IPR036757">
    <property type="entry name" value="TFR-like_dimer_dom_sf"/>
</dbReference>
<gene>
    <name evidence="8 9 10 11" type="primary">tfr1a</name>
</gene>
<evidence type="ECO:0000313" key="10">
    <source>
        <dbReference type="RefSeq" id="XP_031415389.1"/>
    </source>
</evidence>
<dbReference type="CDD" id="cd09848">
    <property type="entry name" value="M28_TfR"/>
    <property type="match status" value="1"/>
</dbReference>
<dbReference type="SUPFAM" id="SSF52025">
    <property type="entry name" value="PA domain"/>
    <property type="match status" value="1"/>
</dbReference>
<evidence type="ECO:0000313" key="11">
    <source>
        <dbReference type="RefSeq" id="XP_031415390.1"/>
    </source>
</evidence>
<keyword evidence="2 8" id="KW-0675">Receptor</keyword>
<comment type="similarity">
    <text evidence="1 2">Belongs to the peptidase M28 family. M28B subfamily.</text>
</comment>
<keyword evidence="2" id="KW-0564">Palmitate</keyword>
<organism evidence="7 11">
    <name type="scientific">Clupea harengus</name>
    <name type="common">Atlantic herring</name>
    <dbReference type="NCBI Taxonomy" id="7950"/>
    <lineage>
        <taxon>Eukaryota</taxon>
        <taxon>Metazoa</taxon>
        <taxon>Chordata</taxon>
        <taxon>Craniata</taxon>
        <taxon>Vertebrata</taxon>
        <taxon>Euteleostomi</taxon>
        <taxon>Actinopterygii</taxon>
        <taxon>Neopterygii</taxon>
        <taxon>Teleostei</taxon>
        <taxon>Clupei</taxon>
        <taxon>Clupeiformes</taxon>
        <taxon>Clupeoidei</taxon>
        <taxon>Clupeidae</taxon>
        <taxon>Clupea</taxon>
    </lineage>
</organism>
<dbReference type="FunFam" id="3.40.630.10:FF:000065">
    <property type="entry name" value="Transferrin receptor 1b"/>
    <property type="match status" value="1"/>
</dbReference>
<evidence type="ECO:0000259" key="4">
    <source>
        <dbReference type="Pfam" id="PF02225"/>
    </source>
</evidence>
<dbReference type="KEGG" id="char:105899223"/>
<evidence type="ECO:0000256" key="2">
    <source>
        <dbReference type="RuleBase" id="RU367157"/>
    </source>
</evidence>
<dbReference type="GeneID" id="105899223"/>
<dbReference type="Gene3D" id="3.40.630.10">
    <property type="entry name" value="Zn peptidases"/>
    <property type="match status" value="1"/>
</dbReference>
<dbReference type="Pfam" id="PF04389">
    <property type="entry name" value="Peptidase_M28"/>
    <property type="match status" value="1"/>
</dbReference>
<dbReference type="GO" id="GO:0033572">
    <property type="term" value="P:transferrin transport"/>
    <property type="evidence" value="ECO:0007669"/>
    <property type="project" value="UniProtKB-UniRule"/>
</dbReference>
<sequence length="778" mass="85255">MDQARTTISKIFNGEPRSYTRFSLTQNMEGGDSQVEMKLSPEVEEELESNGVGEHLHHHPESYRRKPQRTPKNICFLVAATLLVVIIGYLIGYLVHRKQDKASPTCDRAVSVSTDEESSQPESFAPKQLDWGEVKGMLGDKLTVSRIEASLSEFASVDHRAGSPGDEALANKVLRRFQENNMKTWNDEHYVKLQAPPTSGSNTVTFRGQSLGSIQGYLAYSATGKAEGAVLYAYYGRLEDFADLKDLSIDLNGKIILVRAGEISFAEKVDNAAKMNASGVLIYPDPADYDLSDTTQLFGHVHLGSGDPYTPGFPSFNHTQFSPVRSSGLPSIIAQTITPIMAQTLMRGMEGRNTPRSWKDGGLSGVLYKLGDLSDIVSVEVNNVLVETKIHNVFGVIKGVTDADRYVVIGAQRDAWGPGFAKSTVGTALLVELAKAISEMIREGRFMPRRSLVFASWTAGEYGNIGATEWLEGYLPSLSMKAYSYISLDGVVTGSDTFKASASPLMNGLISDTLKEVNSVSNPGKTLYALASGPSWETSVLEPLKMTNPAYPFITFSGIPSVSFRFTKSQGSEEYPYFGTLYDTREKLESATFSNLPKVVRAAGQVAGHMALRLVHDHLLRLSVGAYDKIIRGHVIQINKKVNTLQESGRLPNNFTSKWLISAIGSYGRGARALVDTIDNSDLEDTEQCRMLNDRIMRVEADLLSPYVSPTKTPFRHILLGLGPHTFTALVDHLDVLKSSVGSDDVDKLLNQFALASWTLQACSNALAGEVWDMNNNI</sequence>
<evidence type="ECO:0000313" key="7">
    <source>
        <dbReference type="Proteomes" id="UP000515152"/>
    </source>
</evidence>
<dbReference type="RefSeq" id="XP_031415390.1">
    <property type="nucleotide sequence ID" value="XM_031559530.2"/>
</dbReference>
<feature type="domain" description="Peptidase M28" evidence="6">
    <location>
        <begin position="392"/>
        <end position="519"/>
    </location>
</feature>
<evidence type="ECO:0000256" key="3">
    <source>
        <dbReference type="SAM" id="MobiDB-lite"/>
    </source>
</evidence>
<evidence type="ECO:0000256" key="1">
    <source>
        <dbReference type="ARBA" id="ARBA00005634"/>
    </source>
</evidence>
<dbReference type="RefSeq" id="XP_031415388.1">
    <property type="nucleotide sequence ID" value="XM_031559528.2"/>
</dbReference>
<evidence type="ECO:0000259" key="5">
    <source>
        <dbReference type="Pfam" id="PF04253"/>
    </source>
</evidence>
<comment type="PTM">
    <text evidence="2">Stearoylated.</text>
</comment>
<dbReference type="GO" id="GO:0006879">
    <property type="term" value="P:intracellular iron ion homeostasis"/>
    <property type="evidence" value="ECO:0007669"/>
    <property type="project" value="UniProtKB-UniRule"/>
</dbReference>
<dbReference type="GO" id="GO:0042470">
    <property type="term" value="C:melanosome"/>
    <property type="evidence" value="ECO:0007669"/>
    <property type="project" value="UniProtKB-SubCell"/>
</dbReference>
<dbReference type="PANTHER" id="PTHR10404:SF26">
    <property type="entry name" value="TRANSFERRIN RECEPTOR PROTEIN 1"/>
    <property type="match status" value="1"/>
</dbReference>
<feature type="transmembrane region" description="Helical" evidence="2">
    <location>
        <begin position="74"/>
        <end position="95"/>
    </location>
</feature>
<dbReference type="Pfam" id="PF04253">
    <property type="entry name" value="TFR_dimer"/>
    <property type="match status" value="1"/>
</dbReference>
<keyword evidence="2" id="KW-0449">Lipoprotein</keyword>
<accession>A0A6P8ETU1</accession>
<feature type="region of interest" description="Disordered" evidence="3">
    <location>
        <begin position="104"/>
        <end position="126"/>
    </location>
</feature>
<feature type="domain" description="Transferrin receptor-like dimerisation" evidence="5">
    <location>
        <begin position="660"/>
        <end position="767"/>
    </location>
</feature>
<dbReference type="GO" id="GO:0009897">
    <property type="term" value="C:external side of plasma membrane"/>
    <property type="evidence" value="ECO:0007669"/>
    <property type="project" value="TreeGrafter"/>
</dbReference>
<dbReference type="InterPro" id="IPR003137">
    <property type="entry name" value="PA_domain"/>
</dbReference>
<dbReference type="OrthoDB" id="5841748at2759"/>
<dbReference type="InterPro" id="IPR007484">
    <property type="entry name" value="Peptidase_M28"/>
</dbReference>
<comment type="subunit">
    <text evidence="2">Homodimer; disulfide-linked.</text>
</comment>
<evidence type="ECO:0000313" key="8">
    <source>
        <dbReference type="RefSeq" id="XP_012681834.2"/>
    </source>
</evidence>
<keyword evidence="2" id="KW-1003">Cell membrane</keyword>
<dbReference type="SUPFAM" id="SSF53187">
    <property type="entry name" value="Zn-dependent exopeptidases"/>
    <property type="match status" value="1"/>
</dbReference>
<dbReference type="RefSeq" id="XP_031415389.1">
    <property type="nucleotide sequence ID" value="XM_031559529.2"/>
</dbReference>
<dbReference type="InterPro" id="IPR046450">
    <property type="entry name" value="PA_dom_sf"/>
</dbReference>
<keyword evidence="2" id="KW-0254">Endocytosis</keyword>
<keyword evidence="2" id="KW-0325">Glycoprotein</keyword>
<dbReference type="GO" id="GO:0004998">
    <property type="term" value="F:transferrin receptor activity"/>
    <property type="evidence" value="ECO:0007669"/>
    <property type="project" value="UniProtKB-UniRule"/>
</dbReference>
<feature type="domain" description="PA" evidence="4">
    <location>
        <begin position="226"/>
        <end position="292"/>
    </location>
</feature>
<name>A0A6P8ETU1_CLUHA</name>
<evidence type="ECO:0000259" key="6">
    <source>
        <dbReference type="Pfam" id="PF04389"/>
    </source>
</evidence>
<dbReference type="InterPro" id="IPR007365">
    <property type="entry name" value="TFR-like_dimer_dom"/>
</dbReference>
<evidence type="ECO:0000313" key="9">
    <source>
        <dbReference type="RefSeq" id="XP_031415388.1"/>
    </source>
</evidence>
<keyword evidence="7" id="KW-1185">Reference proteome</keyword>
<dbReference type="GO" id="GO:0031623">
    <property type="term" value="P:receptor internalization"/>
    <property type="evidence" value="ECO:0007669"/>
    <property type="project" value="UniProtKB-UniRule"/>
</dbReference>
<dbReference type="Gene3D" id="3.50.30.30">
    <property type="match status" value="1"/>
</dbReference>
<dbReference type="RefSeq" id="XP_012681834.2">
    <property type="nucleotide sequence ID" value="XM_012826380.3"/>
</dbReference>
<dbReference type="Gene3D" id="1.20.930.40">
    <property type="entry name" value="Transferrin receptor-like, dimerisation domain"/>
    <property type="match status" value="1"/>
</dbReference>
<protein>
    <recommendedName>
        <fullName evidence="2">Transferrin receptor protein 1</fullName>
    </recommendedName>
</protein>
<dbReference type="SUPFAM" id="SSF47672">
    <property type="entry name" value="Transferrin receptor-like dimerisation domain"/>
    <property type="match status" value="1"/>
</dbReference>
<feature type="region of interest" description="Disordered" evidence="3">
    <location>
        <begin position="42"/>
        <end position="66"/>
    </location>
</feature>
<proteinExistence type="inferred from homology"/>